<dbReference type="PANTHER" id="PTHR47289">
    <property type="entry name" value="TRANSCRIPTION FACTOR, PUTATIVE (DUF1664)-RELATED"/>
    <property type="match status" value="1"/>
</dbReference>
<proteinExistence type="predicted"/>
<dbReference type="AlphaFoldDB" id="A0A8S9H025"/>
<evidence type="ECO:0000256" key="1">
    <source>
        <dbReference type="SAM" id="MobiDB-lite"/>
    </source>
</evidence>
<dbReference type="EMBL" id="QGKY02001925">
    <property type="protein sequence ID" value="KAF2549602.1"/>
    <property type="molecule type" value="Genomic_DNA"/>
</dbReference>
<feature type="region of interest" description="Disordered" evidence="1">
    <location>
        <begin position="177"/>
        <end position="260"/>
    </location>
</feature>
<feature type="region of interest" description="Disordered" evidence="1">
    <location>
        <begin position="70"/>
        <end position="156"/>
    </location>
</feature>
<gene>
    <name evidence="2" type="ORF">F2Q70_00021090</name>
</gene>
<feature type="compositionally biased region" description="Polar residues" evidence="1">
    <location>
        <begin position="234"/>
        <end position="260"/>
    </location>
</feature>
<comment type="caution">
    <text evidence="2">The sequence shown here is derived from an EMBL/GenBank/DDBJ whole genome shotgun (WGS) entry which is preliminary data.</text>
</comment>
<evidence type="ECO:0000313" key="2">
    <source>
        <dbReference type="EMBL" id="KAF2549602.1"/>
    </source>
</evidence>
<protein>
    <submittedName>
        <fullName evidence="2">Uncharacterized protein</fullName>
    </submittedName>
</protein>
<reference evidence="2" key="1">
    <citation type="submission" date="2019-12" db="EMBL/GenBank/DDBJ databases">
        <title>Genome sequencing and annotation of Brassica cretica.</title>
        <authorList>
            <person name="Studholme D.J."/>
            <person name="Sarris P.F."/>
        </authorList>
    </citation>
    <scope>NUCLEOTIDE SEQUENCE</scope>
    <source>
        <strain evidence="2">PFS-102/07</strain>
        <tissue evidence="2">Leaf</tissue>
    </source>
</reference>
<feature type="compositionally biased region" description="Polar residues" evidence="1">
    <location>
        <begin position="70"/>
        <end position="80"/>
    </location>
</feature>
<feature type="compositionally biased region" description="Polar residues" evidence="1">
    <location>
        <begin position="211"/>
        <end position="224"/>
    </location>
</feature>
<sequence length="288" mass="30629">MTLFRDSGQALLILDDFHVSRRTDDFHVSRRTDDFRASKVHRIEGNQDLTLKGVGALNAQCLEHKRIQESNKALPSTSSLPALEPAPVTPSSRTLSLPPPSPRESQSPSTPNGARQSNGPLQHTHSMPGLKDINESSSSRETFSNGTHSGEAMGNTTTSSGLFSIFSMPRIALPSTSSLPALEPAPVTPSSRTLSLPPPSPRESQSPSTPNGARQSNGPLQHTHSMPGLKDINESSSSRETFSNGTHSGEAMGNTTTSSGLFSIFSMPRIVRTRSAVDAVPANSTGPQ</sequence>
<dbReference type="PANTHER" id="PTHR47289:SF5">
    <property type="entry name" value="DUF1664 DOMAIN-CONTAINING PROTEIN"/>
    <property type="match status" value="1"/>
</dbReference>
<feature type="compositionally biased region" description="Polar residues" evidence="1">
    <location>
        <begin position="135"/>
        <end position="156"/>
    </location>
</feature>
<organism evidence="2">
    <name type="scientific">Brassica cretica</name>
    <name type="common">Mustard</name>
    <dbReference type="NCBI Taxonomy" id="69181"/>
    <lineage>
        <taxon>Eukaryota</taxon>
        <taxon>Viridiplantae</taxon>
        <taxon>Streptophyta</taxon>
        <taxon>Embryophyta</taxon>
        <taxon>Tracheophyta</taxon>
        <taxon>Spermatophyta</taxon>
        <taxon>Magnoliopsida</taxon>
        <taxon>eudicotyledons</taxon>
        <taxon>Gunneridae</taxon>
        <taxon>Pentapetalae</taxon>
        <taxon>rosids</taxon>
        <taxon>malvids</taxon>
        <taxon>Brassicales</taxon>
        <taxon>Brassicaceae</taxon>
        <taxon>Brassiceae</taxon>
        <taxon>Brassica</taxon>
    </lineage>
</organism>
<feature type="compositionally biased region" description="Polar residues" evidence="1">
    <location>
        <begin position="112"/>
        <end position="125"/>
    </location>
</feature>
<name>A0A8S9H025_BRACR</name>
<accession>A0A8S9H025</accession>